<evidence type="ECO:0000313" key="3">
    <source>
        <dbReference type="Proteomes" id="UP001153618"/>
    </source>
</evidence>
<gene>
    <name evidence="2" type="ORF">POLS_LOCUS4994</name>
</gene>
<dbReference type="OrthoDB" id="1263307at2759"/>
<name>A0A9W4HT54_PENOL</name>
<dbReference type="Gene3D" id="3.40.50.1820">
    <property type="entry name" value="alpha/beta hydrolase"/>
    <property type="match status" value="1"/>
</dbReference>
<dbReference type="PANTHER" id="PTHR37017">
    <property type="entry name" value="AB HYDROLASE-1 DOMAIN-CONTAINING PROTEIN-RELATED"/>
    <property type="match status" value="1"/>
</dbReference>
<sequence>MTPTVLIVPGSFTPAVFYNNLANQIRDQSIGCEVYDLPSTNRKPPQQAATFEEDVALIHGKASEIIRRGHDVLLLAHSYGGSVATQAVKGLLKTDSQTNGLANGVLRIVYMSCPIPVAGHGIFENMGTLPEFMKIEGNFLYQEPEVSGPLMWPDLPESEALVFAKQLTWQSRLSFDGKLTYSGYKYLPVSYILCGNDPVLSPAFQQQMIALLERENQQTVDVHTCKGTHCPNQGIPGTIAQIIRSISDVHI</sequence>
<dbReference type="AlphaFoldDB" id="A0A9W4HT54"/>
<dbReference type="Proteomes" id="UP001153618">
    <property type="component" value="Unassembled WGS sequence"/>
</dbReference>
<dbReference type="SUPFAM" id="SSF53474">
    <property type="entry name" value="alpha/beta-Hydrolases"/>
    <property type="match status" value="1"/>
</dbReference>
<keyword evidence="3" id="KW-1185">Reference proteome</keyword>
<dbReference type="Pfam" id="PF12697">
    <property type="entry name" value="Abhydrolase_6"/>
    <property type="match status" value="1"/>
</dbReference>
<reference evidence="2" key="1">
    <citation type="submission" date="2021-07" db="EMBL/GenBank/DDBJ databases">
        <authorList>
            <person name="Branca A.L. A."/>
        </authorList>
    </citation>
    <scope>NUCLEOTIDE SEQUENCE</scope>
</reference>
<dbReference type="PANTHER" id="PTHR37017:SF13">
    <property type="entry name" value="AB HYDROLASE-1 DOMAIN-CONTAINING PROTEIN"/>
    <property type="match status" value="1"/>
</dbReference>
<dbReference type="EMBL" id="CAJVOS010000026">
    <property type="protein sequence ID" value="CAG8112415.1"/>
    <property type="molecule type" value="Genomic_DNA"/>
</dbReference>
<dbReference type="GO" id="GO:0017000">
    <property type="term" value="P:antibiotic biosynthetic process"/>
    <property type="evidence" value="ECO:0007669"/>
    <property type="project" value="UniProtKB-ARBA"/>
</dbReference>
<evidence type="ECO:0000313" key="2">
    <source>
        <dbReference type="EMBL" id="CAG8112415.1"/>
    </source>
</evidence>
<dbReference type="InterPro" id="IPR000073">
    <property type="entry name" value="AB_hydrolase_1"/>
</dbReference>
<dbReference type="InterPro" id="IPR029058">
    <property type="entry name" value="AB_hydrolase_fold"/>
</dbReference>
<evidence type="ECO:0000259" key="1">
    <source>
        <dbReference type="Pfam" id="PF12697"/>
    </source>
</evidence>
<dbReference type="InterPro" id="IPR052897">
    <property type="entry name" value="Sec-Metab_Biosynth_Hydrolase"/>
</dbReference>
<protein>
    <recommendedName>
        <fullName evidence="1">AB hydrolase-1 domain-containing protein</fullName>
    </recommendedName>
</protein>
<organism evidence="2 3">
    <name type="scientific">Penicillium olsonii</name>
    <dbReference type="NCBI Taxonomy" id="99116"/>
    <lineage>
        <taxon>Eukaryota</taxon>
        <taxon>Fungi</taxon>
        <taxon>Dikarya</taxon>
        <taxon>Ascomycota</taxon>
        <taxon>Pezizomycotina</taxon>
        <taxon>Eurotiomycetes</taxon>
        <taxon>Eurotiomycetidae</taxon>
        <taxon>Eurotiales</taxon>
        <taxon>Aspergillaceae</taxon>
        <taxon>Penicillium</taxon>
    </lineage>
</organism>
<proteinExistence type="predicted"/>
<accession>A0A9W4HT54</accession>
<dbReference type="GO" id="GO:0072330">
    <property type="term" value="P:monocarboxylic acid biosynthetic process"/>
    <property type="evidence" value="ECO:0007669"/>
    <property type="project" value="UniProtKB-ARBA"/>
</dbReference>
<comment type="caution">
    <text evidence="2">The sequence shown here is derived from an EMBL/GenBank/DDBJ whole genome shotgun (WGS) entry which is preliminary data.</text>
</comment>
<feature type="domain" description="AB hydrolase-1" evidence="1">
    <location>
        <begin position="5"/>
        <end position="233"/>
    </location>
</feature>